<dbReference type="Proteomes" id="UP000321773">
    <property type="component" value="Unassembled WGS sequence"/>
</dbReference>
<dbReference type="InterPro" id="IPR035919">
    <property type="entry name" value="EAL_sf"/>
</dbReference>
<dbReference type="STRING" id="306541.SAMN05421668_10865"/>
<dbReference type="InterPro" id="IPR001610">
    <property type="entry name" value="PAC"/>
</dbReference>
<dbReference type="Gene3D" id="3.30.450.20">
    <property type="entry name" value="PAS domain"/>
    <property type="match status" value="3"/>
</dbReference>
<dbReference type="RefSeq" id="WP_089853752.1">
    <property type="nucleotide sequence ID" value="NZ_BJWJ01000007.1"/>
</dbReference>
<dbReference type="Gene3D" id="3.20.20.450">
    <property type="entry name" value="EAL domain"/>
    <property type="match status" value="1"/>
</dbReference>
<dbReference type="SUPFAM" id="SSF55785">
    <property type="entry name" value="PYP-like sensor domain (PAS domain)"/>
    <property type="match status" value="3"/>
</dbReference>
<dbReference type="Proteomes" id="UP000199139">
    <property type="component" value="Unassembled WGS sequence"/>
</dbReference>
<gene>
    <name evidence="5" type="ORF">HMI01_09830</name>
    <name evidence="6" type="ORF">SAMN05421668_10865</name>
</gene>
<feature type="domain" description="GGDEF" evidence="4">
    <location>
        <begin position="404"/>
        <end position="535"/>
    </location>
</feature>
<dbReference type="SUPFAM" id="SSF141868">
    <property type="entry name" value="EAL domain-like"/>
    <property type="match status" value="1"/>
</dbReference>
<protein>
    <submittedName>
        <fullName evidence="6">Two-component system, chemotaxis family, CheB/CheR fusion protein</fullName>
    </submittedName>
</protein>
<dbReference type="Pfam" id="PF00990">
    <property type="entry name" value="GGDEF"/>
    <property type="match status" value="1"/>
</dbReference>
<dbReference type="InterPro" id="IPR000700">
    <property type="entry name" value="PAS-assoc_C"/>
</dbReference>
<dbReference type="InterPro" id="IPR001633">
    <property type="entry name" value="EAL_dom"/>
</dbReference>
<evidence type="ECO:0000313" key="6">
    <source>
        <dbReference type="EMBL" id="SFS74402.1"/>
    </source>
</evidence>
<dbReference type="PROSITE" id="PS50883">
    <property type="entry name" value="EAL"/>
    <property type="match status" value="1"/>
</dbReference>
<evidence type="ECO:0000259" key="3">
    <source>
        <dbReference type="PROSITE" id="PS50883"/>
    </source>
</evidence>
<feature type="domain" description="EAL" evidence="3">
    <location>
        <begin position="544"/>
        <end position="795"/>
    </location>
</feature>
<dbReference type="OrthoDB" id="9759607at2"/>
<dbReference type="InterPro" id="IPR052155">
    <property type="entry name" value="Biofilm_reg_signaling"/>
</dbReference>
<proteinExistence type="predicted"/>
<dbReference type="InterPro" id="IPR043128">
    <property type="entry name" value="Rev_trsase/Diguanyl_cyclase"/>
</dbReference>
<evidence type="ECO:0000259" key="2">
    <source>
        <dbReference type="PROSITE" id="PS50113"/>
    </source>
</evidence>
<feature type="domain" description="PAS" evidence="1">
    <location>
        <begin position="249"/>
        <end position="295"/>
    </location>
</feature>
<evidence type="ECO:0000313" key="7">
    <source>
        <dbReference type="Proteomes" id="UP000199139"/>
    </source>
</evidence>
<dbReference type="Pfam" id="PF08448">
    <property type="entry name" value="PAS_4"/>
    <property type="match status" value="1"/>
</dbReference>
<dbReference type="InterPro" id="IPR000160">
    <property type="entry name" value="GGDEF_dom"/>
</dbReference>
<dbReference type="CDD" id="cd00130">
    <property type="entry name" value="PAS"/>
    <property type="match status" value="3"/>
</dbReference>
<dbReference type="PROSITE" id="PS50112">
    <property type="entry name" value="PAS"/>
    <property type="match status" value="2"/>
</dbReference>
<name>A0A1I6SBS6_9BACI</name>
<feature type="domain" description="PAC" evidence="2">
    <location>
        <begin position="322"/>
        <end position="374"/>
    </location>
</feature>
<dbReference type="SMART" id="SM00052">
    <property type="entry name" value="EAL"/>
    <property type="match status" value="1"/>
</dbReference>
<dbReference type="NCBIfam" id="TIGR00254">
    <property type="entry name" value="GGDEF"/>
    <property type="match status" value="1"/>
</dbReference>
<dbReference type="CDD" id="cd01948">
    <property type="entry name" value="EAL"/>
    <property type="match status" value="1"/>
</dbReference>
<dbReference type="CDD" id="cd01949">
    <property type="entry name" value="GGDEF"/>
    <property type="match status" value="1"/>
</dbReference>
<organism evidence="6 7">
    <name type="scientific">Halolactibacillus miurensis</name>
    <dbReference type="NCBI Taxonomy" id="306541"/>
    <lineage>
        <taxon>Bacteria</taxon>
        <taxon>Bacillati</taxon>
        <taxon>Bacillota</taxon>
        <taxon>Bacilli</taxon>
        <taxon>Bacillales</taxon>
        <taxon>Bacillaceae</taxon>
        <taxon>Halolactibacillus</taxon>
    </lineage>
</organism>
<dbReference type="PANTHER" id="PTHR44757">
    <property type="entry name" value="DIGUANYLATE CYCLASE DGCP"/>
    <property type="match status" value="1"/>
</dbReference>
<feature type="domain" description="PAS" evidence="1">
    <location>
        <begin position="128"/>
        <end position="198"/>
    </location>
</feature>
<accession>A0A1I6SBS6</accession>
<dbReference type="SMART" id="SM00091">
    <property type="entry name" value="PAS"/>
    <property type="match status" value="3"/>
</dbReference>
<keyword evidence="8" id="KW-1185">Reference proteome</keyword>
<evidence type="ECO:0000313" key="5">
    <source>
        <dbReference type="EMBL" id="GEM03995.1"/>
    </source>
</evidence>
<dbReference type="InterPro" id="IPR029787">
    <property type="entry name" value="Nucleotide_cyclase"/>
</dbReference>
<evidence type="ECO:0000313" key="8">
    <source>
        <dbReference type="Proteomes" id="UP000321773"/>
    </source>
</evidence>
<dbReference type="NCBIfam" id="TIGR00229">
    <property type="entry name" value="sensory_box"/>
    <property type="match status" value="3"/>
</dbReference>
<evidence type="ECO:0000259" key="4">
    <source>
        <dbReference type="PROSITE" id="PS50887"/>
    </source>
</evidence>
<dbReference type="SMART" id="SM00267">
    <property type="entry name" value="GGDEF"/>
    <property type="match status" value="1"/>
</dbReference>
<dbReference type="Pfam" id="PF13426">
    <property type="entry name" value="PAS_9"/>
    <property type="match status" value="2"/>
</dbReference>
<dbReference type="SMART" id="SM00086">
    <property type="entry name" value="PAC"/>
    <property type="match status" value="2"/>
</dbReference>
<reference evidence="5 8" key="2">
    <citation type="submission" date="2019-07" db="EMBL/GenBank/DDBJ databases">
        <title>Whole genome shotgun sequence of Halolactibacillus miurensis NBRC 100873.</title>
        <authorList>
            <person name="Hosoyama A."/>
            <person name="Uohara A."/>
            <person name="Ohji S."/>
            <person name="Ichikawa N."/>
        </authorList>
    </citation>
    <scope>NUCLEOTIDE SEQUENCE [LARGE SCALE GENOMIC DNA]</scope>
    <source>
        <strain evidence="5 8">NBRC 100873</strain>
    </source>
</reference>
<dbReference type="InterPro" id="IPR013656">
    <property type="entry name" value="PAS_4"/>
</dbReference>
<dbReference type="PANTHER" id="PTHR44757:SF2">
    <property type="entry name" value="BIOFILM ARCHITECTURE MAINTENANCE PROTEIN MBAA"/>
    <property type="match status" value="1"/>
</dbReference>
<dbReference type="InterPro" id="IPR000014">
    <property type="entry name" value="PAS"/>
</dbReference>
<dbReference type="Gene3D" id="3.30.70.270">
    <property type="match status" value="1"/>
</dbReference>
<dbReference type="SUPFAM" id="SSF55073">
    <property type="entry name" value="Nucleotide cyclase"/>
    <property type="match status" value="1"/>
</dbReference>
<dbReference type="EMBL" id="BJWJ01000007">
    <property type="protein sequence ID" value="GEM03995.1"/>
    <property type="molecule type" value="Genomic_DNA"/>
</dbReference>
<dbReference type="PROSITE" id="PS50887">
    <property type="entry name" value="GGDEF"/>
    <property type="match status" value="1"/>
</dbReference>
<dbReference type="EMBL" id="FPAI01000008">
    <property type="protein sequence ID" value="SFS74402.1"/>
    <property type="molecule type" value="Genomic_DNA"/>
</dbReference>
<dbReference type="PROSITE" id="PS50113">
    <property type="entry name" value="PAC"/>
    <property type="match status" value="1"/>
</dbReference>
<evidence type="ECO:0000259" key="1">
    <source>
        <dbReference type="PROSITE" id="PS50112"/>
    </source>
</evidence>
<sequence length="799" mass="91798">MAPIIQSQDGCEENLYYTLFEQHHLPVLIIRPVDGQIIEANQTACQFYQYEKETLKRMTIFDINTLPMASVKQKIAEAKRKKERYFQFRHRLKDGRIREVKVNSIPVTFRGKTLLFSLVTDVTDLLENNSYFNVLFEQSPYAIMVMDQEYRVKKVNQHFEALFGYKHEETIGRTPEQLIYPKGYTDLFESNKEKINEGMVITQNNIRQTKSGQAIHVQLVAMPVYVDNVLLATCAIYIDKRKEIELKTYNQMLASVLENTNQGVVITNLNGDIEWINDAYTTITGYTEKDVLGENPRILQSGKHTADFYEKMWEDILTHGSWTGEIWNRRKSGEIFPEFLKIFSIKDEADNLARFVGIFIDNTEMKAHERAIDVLETKDKLTNLYNRSFITRYIDQWLIGQEHQFVTLLYIDIDRFKTINDNLGHAVGDDLLIQFADTLRRTFTSSLISRVSGDEFVVVMLEEDHNQVDERLEDFFKYLDVPFDLEGYQLLVTCSVGVAIYPTDGASSNALLMHADIAMFEAKKHEGNTFVHYNKTLATEMNRIFEVKTALQQADFDRDFTLHYQPVVDVKTDQVVGAEALLRFENDTLGRVSPGEFIPIAEDYGLILPIGEWVLKQACSTMREVVEMTEGMFKMAVNVSIQQLENSHFPLVLKTILEETAFPKDHLILEVTEETSVSHSARVKETINQIEALGVGVSIDDFGTGYSSLEKLHKLKVNQLKIDQSFIRDLDQTKAIVHAILAMGKSLGLSVVAEGVETKEQRDFLKATTCDYVQGYYFSRPIPFKDFQAYVIQKQSSNK</sequence>
<dbReference type="AlphaFoldDB" id="A0A1I6SBS6"/>
<dbReference type="Pfam" id="PF00563">
    <property type="entry name" value="EAL"/>
    <property type="match status" value="1"/>
</dbReference>
<reference evidence="6 7" key="1">
    <citation type="submission" date="2016-10" db="EMBL/GenBank/DDBJ databases">
        <authorList>
            <person name="de Groot N.N."/>
        </authorList>
    </citation>
    <scope>NUCLEOTIDE SEQUENCE [LARGE SCALE GENOMIC DNA]</scope>
    <source>
        <strain evidence="6 7">DSM 17074</strain>
    </source>
</reference>
<dbReference type="InterPro" id="IPR035965">
    <property type="entry name" value="PAS-like_dom_sf"/>
</dbReference>